<dbReference type="Proteomes" id="UP000660021">
    <property type="component" value="Unassembled WGS sequence"/>
</dbReference>
<keyword evidence="6" id="KW-0067">ATP-binding</keyword>
<evidence type="ECO:0000256" key="1">
    <source>
        <dbReference type="ARBA" id="ARBA00005085"/>
    </source>
</evidence>
<comment type="pathway">
    <text evidence="1">Protein modification; protein lipoylation via exogenous pathway; protein N(6)-(lipoyl)lysine from lipoate: step 2/2.</text>
</comment>
<dbReference type="SUPFAM" id="SSF55681">
    <property type="entry name" value="Class II aaRS and biotin synthetases"/>
    <property type="match status" value="1"/>
</dbReference>
<dbReference type="GO" id="GO:0016979">
    <property type="term" value="F:lipoate-protein ligase activity"/>
    <property type="evidence" value="ECO:0007669"/>
    <property type="project" value="UniProtKB-EC"/>
</dbReference>
<dbReference type="Gene3D" id="3.30.930.10">
    <property type="entry name" value="Bira Bifunctional Protein, Domain 2"/>
    <property type="match status" value="1"/>
</dbReference>
<dbReference type="InterPro" id="IPR019491">
    <property type="entry name" value="Lipoate_protein_ligase_C"/>
</dbReference>
<evidence type="ECO:0000313" key="9">
    <source>
        <dbReference type="EMBL" id="MBC5730620.1"/>
    </source>
</evidence>
<dbReference type="Gene3D" id="3.30.390.50">
    <property type="entry name" value="CO dehydrogenase flavoprotein, C-terminal domain"/>
    <property type="match status" value="1"/>
</dbReference>
<dbReference type="Pfam" id="PF21948">
    <property type="entry name" value="LplA-B_cat"/>
    <property type="match status" value="1"/>
</dbReference>
<name>A0ABR7HSW9_9FIRM</name>
<evidence type="ECO:0000256" key="5">
    <source>
        <dbReference type="ARBA" id="ARBA00022741"/>
    </source>
</evidence>
<gene>
    <name evidence="9" type="ORF">H8S34_07205</name>
</gene>
<dbReference type="Pfam" id="PF10437">
    <property type="entry name" value="Lip_prot_lig_C"/>
    <property type="match status" value="1"/>
</dbReference>
<keyword evidence="4 9" id="KW-0436">Ligase</keyword>
<comment type="caution">
    <text evidence="9">The sequence shown here is derived from an EMBL/GenBank/DDBJ whole genome shotgun (WGS) entry which is preliminary data.</text>
</comment>
<dbReference type="InterPro" id="IPR004143">
    <property type="entry name" value="BPL_LPL_catalytic"/>
</dbReference>
<sequence>MYYIESPSNDPHFNLALEQYVFDQLDQTHDYFMLWQNDNAIIVGKHQNTLAEINAAYVKEHNIHVVRRLSGGGAVYHDMGNINFTFIADTGDASKFDFSTFCRPVVKALHSIGVPAEINGRNDMTLDGKKFSGNSQYMKHGRVMHHGTLMFHSDLEVVSQALAVSKDKIESKGLKSVRSRVTNIKPYVQEDITTADFFRILREFMFEEYQLQPYVLTEEDLAAVRELQHQVYDQWDWNFGRSPACQIQKERRVEGCGKLEIHMDVARGGDITALSFYGDYFGNGDGQELAGRLIGVPLEESALRAALEGVDIGHYFNAMDLDTFLSILLQ</sequence>
<organism evidence="9 10">
    <name type="scientific">Pseudoflavonifractor hominis</name>
    <dbReference type="NCBI Taxonomy" id="2763059"/>
    <lineage>
        <taxon>Bacteria</taxon>
        <taxon>Bacillati</taxon>
        <taxon>Bacillota</taxon>
        <taxon>Clostridia</taxon>
        <taxon>Eubacteriales</taxon>
        <taxon>Oscillospiraceae</taxon>
        <taxon>Pseudoflavonifractor</taxon>
    </lineage>
</organism>
<keyword evidence="10" id="KW-1185">Reference proteome</keyword>
<dbReference type="EMBL" id="JACOPR010000003">
    <property type="protein sequence ID" value="MBC5730620.1"/>
    <property type="molecule type" value="Genomic_DNA"/>
</dbReference>
<evidence type="ECO:0000256" key="2">
    <source>
        <dbReference type="ARBA" id="ARBA00005124"/>
    </source>
</evidence>
<protein>
    <recommendedName>
        <fullName evidence="3">lipoate--protein ligase</fullName>
        <ecNumber evidence="3">6.3.1.20</ecNumber>
    </recommendedName>
</protein>
<dbReference type="CDD" id="cd16443">
    <property type="entry name" value="LplA"/>
    <property type="match status" value="1"/>
</dbReference>
<dbReference type="PANTHER" id="PTHR12561:SF3">
    <property type="entry name" value="LIPOYLTRANSFERASE 1, MITOCHONDRIAL"/>
    <property type="match status" value="1"/>
</dbReference>
<evidence type="ECO:0000259" key="8">
    <source>
        <dbReference type="PROSITE" id="PS51733"/>
    </source>
</evidence>
<evidence type="ECO:0000256" key="7">
    <source>
        <dbReference type="ARBA" id="ARBA00048037"/>
    </source>
</evidence>
<proteinExistence type="predicted"/>
<evidence type="ECO:0000256" key="4">
    <source>
        <dbReference type="ARBA" id="ARBA00022598"/>
    </source>
</evidence>
<feature type="domain" description="BPL/LPL catalytic" evidence="8">
    <location>
        <begin position="26"/>
        <end position="205"/>
    </location>
</feature>
<keyword evidence="5" id="KW-0547">Nucleotide-binding</keyword>
<comment type="pathway">
    <text evidence="2">Protein modification; protein lipoylation via exogenous pathway; protein N(6)-(lipoyl)lysine from lipoate: step 1/2.</text>
</comment>
<dbReference type="EC" id="6.3.1.20" evidence="3"/>
<evidence type="ECO:0000256" key="3">
    <source>
        <dbReference type="ARBA" id="ARBA00012367"/>
    </source>
</evidence>
<dbReference type="SUPFAM" id="SSF82649">
    <property type="entry name" value="SufE/NifU"/>
    <property type="match status" value="1"/>
</dbReference>
<evidence type="ECO:0000313" key="10">
    <source>
        <dbReference type="Proteomes" id="UP000660021"/>
    </source>
</evidence>
<dbReference type="InterPro" id="IPR004562">
    <property type="entry name" value="LipoylTrfase_LipoateP_Ligase"/>
</dbReference>
<comment type="catalytic activity">
    <reaction evidence="7">
        <text>L-lysyl-[lipoyl-carrier protein] + (R)-lipoate + ATP = N(6)-[(R)-lipoyl]-L-lysyl-[lipoyl-carrier protein] + AMP + diphosphate + H(+)</text>
        <dbReference type="Rhea" id="RHEA:49288"/>
        <dbReference type="Rhea" id="RHEA-COMP:10500"/>
        <dbReference type="Rhea" id="RHEA-COMP:10502"/>
        <dbReference type="ChEBI" id="CHEBI:15378"/>
        <dbReference type="ChEBI" id="CHEBI:29969"/>
        <dbReference type="ChEBI" id="CHEBI:30616"/>
        <dbReference type="ChEBI" id="CHEBI:33019"/>
        <dbReference type="ChEBI" id="CHEBI:83088"/>
        <dbReference type="ChEBI" id="CHEBI:83099"/>
        <dbReference type="ChEBI" id="CHEBI:456215"/>
        <dbReference type="EC" id="6.3.1.20"/>
    </reaction>
</comment>
<dbReference type="InterPro" id="IPR045864">
    <property type="entry name" value="aa-tRNA-synth_II/BPL/LPL"/>
</dbReference>
<accession>A0ABR7HSW9</accession>
<dbReference type="PROSITE" id="PS51733">
    <property type="entry name" value="BPL_LPL_CATALYTIC"/>
    <property type="match status" value="1"/>
</dbReference>
<dbReference type="NCBIfam" id="TIGR00545">
    <property type="entry name" value="lipoyltrans"/>
    <property type="match status" value="1"/>
</dbReference>
<dbReference type="PANTHER" id="PTHR12561">
    <property type="entry name" value="LIPOATE-PROTEIN LIGASE"/>
    <property type="match status" value="1"/>
</dbReference>
<reference evidence="9 10" key="1">
    <citation type="submission" date="2020-08" db="EMBL/GenBank/DDBJ databases">
        <title>Genome public.</title>
        <authorList>
            <person name="Liu C."/>
            <person name="Sun Q."/>
        </authorList>
    </citation>
    <scope>NUCLEOTIDE SEQUENCE [LARGE SCALE GENOMIC DNA]</scope>
    <source>
        <strain evidence="9 10">New-38</strain>
    </source>
</reference>
<evidence type="ECO:0000256" key="6">
    <source>
        <dbReference type="ARBA" id="ARBA00022840"/>
    </source>
</evidence>